<dbReference type="InterPro" id="IPR002052">
    <property type="entry name" value="DNA_methylase_N6_adenine_CS"/>
</dbReference>
<dbReference type="GO" id="GO:0003677">
    <property type="term" value="F:DNA binding"/>
    <property type="evidence" value="ECO:0007669"/>
    <property type="project" value="InterPro"/>
</dbReference>
<dbReference type="InterPro" id="IPR029063">
    <property type="entry name" value="SAM-dependent_MTases_sf"/>
</dbReference>
<dbReference type="GO" id="GO:0008170">
    <property type="term" value="F:N-methyltransferase activity"/>
    <property type="evidence" value="ECO:0007669"/>
    <property type="project" value="InterPro"/>
</dbReference>
<reference evidence="6" key="1">
    <citation type="journal article" date="2020" name="mSystems">
        <title>Genome- and Community-Level Interaction Insights into Carbon Utilization and Element Cycling Functions of Hydrothermarchaeota in Hydrothermal Sediment.</title>
        <authorList>
            <person name="Zhou Z."/>
            <person name="Liu Y."/>
            <person name="Xu W."/>
            <person name="Pan J."/>
            <person name="Luo Z.H."/>
            <person name="Li M."/>
        </authorList>
    </citation>
    <scope>NUCLEOTIDE SEQUENCE [LARGE SCALE GENOMIC DNA]</scope>
    <source>
        <strain evidence="6">SpSt-751</strain>
    </source>
</reference>
<evidence type="ECO:0000259" key="5">
    <source>
        <dbReference type="Pfam" id="PF01555"/>
    </source>
</evidence>
<comment type="caution">
    <text evidence="6">The sequence shown here is derived from an EMBL/GenBank/DDBJ whole genome shotgun (WGS) entry which is preliminary data.</text>
</comment>
<sequence>MKSNKIVEKFRNKIICGDCLEVMKEIPDNSIDTIITDPPYGLSNHSEEKIRETLKNWLNGKEDFIPGGKGFMGKSWDSFVPPPIVWRECFRVMKPGATILVFAGTRTYDLMTISLRLAGFEIKDTLMWLYGQGFPKATDISKQIDKMKRAKREIIGRNPNSRENCDKSNTLYESGTVGKTDYITEPATPEAKLWNGWKSHGLKPAWEPIIMAMKPNEGSYAENALKWGVAGLNIDGGRIAGSWNWGKTKTDFRGKNGLKESFKQTRVEEDIVSHPQRRFPANVILECICDEVIERKEKPERIGKKGGNKRSFGSWAGSTADAIGRWPADKKIVHTNPECPCYMLDKQSGIVKSGDWNGYKPKNPRGFAGQKIRQPIYWKGDSGGASRFFYVAKASKSERDMGLEGFEPQKVNDGRKTPIDNPFQRGETPRHNTHPTVKPLKLMEYLCILTKTPTGGIVLDPFAGSGTTCMAAKKVGRDFIGIEKEKEYCLIAEARINTIQKPLL</sequence>
<evidence type="ECO:0000256" key="4">
    <source>
        <dbReference type="SAM" id="MobiDB-lite"/>
    </source>
</evidence>
<accession>A0A7C3WMF3</accession>
<dbReference type="SUPFAM" id="SSF53335">
    <property type="entry name" value="S-adenosyl-L-methionine-dependent methyltransferases"/>
    <property type="match status" value="1"/>
</dbReference>
<evidence type="ECO:0000256" key="1">
    <source>
        <dbReference type="ARBA" id="ARBA00006594"/>
    </source>
</evidence>
<keyword evidence="2 6" id="KW-0489">Methyltransferase</keyword>
<dbReference type="GO" id="GO:0032259">
    <property type="term" value="P:methylation"/>
    <property type="evidence" value="ECO:0007669"/>
    <property type="project" value="UniProtKB-KW"/>
</dbReference>
<dbReference type="Pfam" id="PF01555">
    <property type="entry name" value="N6_N4_Mtase"/>
    <property type="match status" value="1"/>
</dbReference>
<dbReference type="InterPro" id="IPR002941">
    <property type="entry name" value="DNA_methylase_N4/N6"/>
</dbReference>
<dbReference type="PANTHER" id="PTHR13370:SF3">
    <property type="entry name" value="TRNA (GUANINE(10)-N2)-METHYLTRANSFERASE HOMOLOG"/>
    <property type="match status" value="1"/>
</dbReference>
<comment type="similarity">
    <text evidence="1">Belongs to the N(4)/N(6)-methyltransferase family.</text>
</comment>
<proteinExistence type="inferred from homology"/>
<dbReference type="PANTHER" id="PTHR13370">
    <property type="entry name" value="RNA METHYLASE-RELATED"/>
    <property type="match status" value="1"/>
</dbReference>
<feature type="domain" description="DNA methylase N-4/N-6" evidence="5">
    <location>
        <begin position="31"/>
        <end position="493"/>
    </location>
</feature>
<keyword evidence="3 6" id="KW-0808">Transferase</keyword>
<feature type="region of interest" description="Disordered" evidence="4">
    <location>
        <begin position="405"/>
        <end position="435"/>
    </location>
</feature>
<dbReference type="InterPro" id="IPR001091">
    <property type="entry name" value="RM_Methyltransferase"/>
</dbReference>
<dbReference type="AlphaFoldDB" id="A0A7C3WMF3"/>
<evidence type="ECO:0000256" key="3">
    <source>
        <dbReference type="ARBA" id="ARBA00022679"/>
    </source>
</evidence>
<evidence type="ECO:0000313" key="6">
    <source>
        <dbReference type="EMBL" id="HGB31145.1"/>
    </source>
</evidence>
<dbReference type="GO" id="GO:0005737">
    <property type="term" value="C:cytoplasm"/>
    <property type="evidence" value="ECO:0007669"/>
    <property type="project" value="TreeGrafter"/>
</dbReference>
<protein>
    <submittedName>
        <fullName evidence="6">Site-specific DNA-methyltransferase</fullName>
    </submittedName>
</protein>
<name>A0A7C3WMF3_9BACT</name>
<gene>
    <name evidence="6" type="ORF">ENV35_04640</name>
</gene>
<dbReference type="PRINTS" id="PR00508">
    <property type="entry name" value="S21N4MTFRASE"/>
</dbReference>
<dbReference type="GO" id="GO:0009007">
    <property type="term" value="F:site-specific DNA-methyltransferase (adenine-specific) activity"/>
    <property type="evidence" value="ECO:0007669"/>
    <property type="project" value="TreeGrafter"/>
</dbReference>
<dbReference type="EMBL" id="DTGA01000104">
    <property type="protein sequence ID" value="HGB31145.1"/>
    <property type="molecule type" value="Genomic_DNA"/>
</dbReference>
<dbReference type="PROSITE" id="PS00092">
    <property type="entry name" value="N6_MTASE"/>
    <property type="match status" value="1"/>
</dbReference>
<organism evidence="6">
    <name type="scientific">Dictyoglomus turgidum</name>
    <dbReference type="NCBI Taxonomy" id="513050"/>
    <lineage>
        <taxon>Bacteria</taxon>
        <taxon>Pseudomonadati</taxon>
        <taxon>Dictyoglomota</taxon>
        <taxon>Dictyoglomia</taxon>
        <taxon>Dictyoglomales</taxon>
        <taxon>Dictyoglomaceae</taxon>
        <taxon>Dictyoglomus</taxon>
    </lineage>
</organism>
<dbReference type="Gene3D" id="3.40.50.150">
    <property type="entry name" value="Vaccinia Virus protein VP39"/>
    <property type="match status" value="2"/>
</dbReference>
<evidence type="ECO:0000256" key="2">
    <source>
        <dbReference type="ARBA" id="ARBA00022603"/>
    </source>
</evidence>